<dbReference type="InterPro" id="IPR004564">
    <property type="entry name" value="OM_lipoprot_carrier_LolA-like"/>
</dbReference>
<dbReference type="Gene3D" id="2.50.20.10">
    <property type="entry name" value="Lipoprotein localisation LolA/LolB/LppX"/>
    <property type="match status" value="1"/>
</dbReference>
<dbReference type="InterPro" id="IPR029046">
    <property type="entry name" value="LolA/LolB/LppX"/>
</dbReference>
<comment type="caution">
    <text evidence="3">The sequence shown here is derived from an EMBL/GenBank/DDBJ whole genome shotgun (WGS) entry which is preliminary data.</text>
</comment>
<dbReference type="SUPFAM" id="SSF89392">
    <property type="entry name" value="Prokaryotic lipoproteins and lipoprotein localization factors"/>
    <property type="match status" value="1"/>
</dbReference>
<dbReference type="EMBL" id="SUVG01000004">
    <property type="protein sequence ID" value="MBE6421311.1"/>
    <property type="molecule type" value="Genomic_DNA"/>
</dbReference>
<proteinExistence type="predicted"/>
<dbReference type="PANTHER" id="PTHR35869">
    <property type="entry name" value="OUTER-MEMBRANE LIPOPROTEIN CARRIER PROTEIN"/>
    <property type="match status" value="1"/>
</dbReference>
<protein>
    <submittedName>
        <fullName evidence="3">Outer membrane lipoprotein carrier protein LolA</fullName>
    </submittedName>
</protein>
<evidence type="ECO:0000313" key="3">
    <source>
        <dbReference type="EMBL" id="MBE6421311.1"/>
    </source>
</evidence>
<dbReference type="AlphaFoldDB" id="A0A928DQI8"/>
<evidence type="ECO:0000313" key="4">
    <source>
        <dbReference type="Proteomes" id="UP000725649"/>
    </source>
</evidence>
<dbReference type="Proteomes" id="UP000725649">
    <property type="component" value="Unassembled WGS sequence"/>
</dbReference>
<dbReference type="CDD" id="cd16325">
    <property type="entry name" value="LolA"/>
    <property type="match status" value="1"/>
</dbReference>
<evidence type="ECO:0000256" key="2">
    <source>
        <dbReference type="SAM" id="SignalP"/>
    </source>
</evidence>
<feature type="signal peptide" evidence="2">
    <location>
        <begin position="1"/>
        <end position="19"/>
    </location>
</feature>
<sequence>MKKILMLLCLCCAAAGLSAETSLPVETPAAQEEVLASKIKEIADRFRAVNTISARFTQEKKLAILNEPVISRGLFYFSKKPSRIRWEYTEPFQNGFLLDADNTYRLEKGVKKKVKGVLARNIASQMLVWLAFDLHSLSNSYHINLLENGVELTPKSDDNKILEKITVWFSKTNSRALEKIQMDEPGGDNTVLIFENTKINKPIAEELFS</sequence>
<name>A0A928DQI8_9BACT</name>
<gene>
    <name evidence="3" type="ORF">E7027_04175</name>
</gene>
<accession>A0A928DQI8</accession>
<feature type="chain" id="PRO_5037841315" evidence="2">
    <location>
        <begin position="20"/>
        <end position="209"/>
    </location>
</feature>
<dbReference type="Pfam" id="PF03548">
    <property type="entry name" value="LolA"/>
    <property type="match status" value="1"/>
</dbReference>
<reference evidence="3" key="1">
    <citation type="submission" date="2019-04" db="EMBL/GenBank/DDBJ databases">
        <title>Evolution of Biomass-Degrading Anaerobic Consortia Revealed by Metagenomics.</title>
        <authorList>
            <person name="Peng X."/>
        </authorList>
    </citation>
    <scope>NUCLEOTIDE SEQUENCE</scope>
    <source>
        <strain evidence="3">SIG66</strain>
    </source>
</reference>
<keyword evidence="3" id="KW-0449">Lipoprotein</keyword>
<organism evidence="3 4">
    <name type="scientific">Candidatus Avelusimicrobium gallicola</name>
    <dbReference type="NCBI Taxonomy" id="2562704"/>
    <lineage>
        <taxon>Bacteria</taxon>
        <taxon>Pseudomonadati</taxon>
        <taxon>Elusimicrobiota</taxon>
        <taxon>Elusimicrobia</taxon>
        <taxon>Elusimicrobiales</taxon>
        <taxon>Elusimicrobiaceae</taxon>
        <taxon>Candidatus Avelusimicrobium</taxon>
    </lineage>
</organism>
<keyword evidence="1 2" id="KW-0732">Signal</keyword>
<dbReference type="PANTHER" id="PTHR35869:SF1">
    <property type="entry name" value="OUTER-MEMBRANE LIPOPROTEIN CARRIER PROTEIN"/>
    <property type="match status" value="1"/>
</dbReference>
<evidence type="ECO:0000256" key="1">
    <source>
        <dbReference type="ARBA" id="ARBA00022729"/>
    </source>
</evidence>